<dbReference type="InterPro" id="IPR010499">
    <property type="entry name" value="AraC_E-bd"/>
</dbReference>
<evidence type="ECO:0000256" key="4">
    <source>
        <dbReference type="ARBA" id="ARBA00023163"/>
    </source>
</evidence>
<comment type="caution">
    <text evidence="7">The sequence shown here is derived from an EMBL/GenBank/DDBJ whole genome shotgun (WGS) entry which is preliminary data.</text>
</comment>
<dbReference type="PANTHER" id="PTHR30204">
    <property type="entry name" value="REDOX-CYCLING DRUG-SENSING TRANSCRIPTIONAL ACTIVATOR SOXR"/>
    <property type="match status" value="1"/>
</dbReference>
<dbReference type="RefSeq" id="WP_035146955.1">
    <property type="nucleotide sequence ID" value="NZ_JAAZWO010000008.1"/>
</dbReference>
<dbReference type="PROSITE" id="PS50937">
    <property type="entry name" value="HTH_MERR_2"/>
    <property type="match status" value="1"/>
</dbReference>
<dbReference type="InterPro" id="IPR047057">
    <property type="entry name" value="MerR_fam"/>
</dbReference>
<accession>A0A923EA33</accession>
<proteinExistence type="predicted"/>
<dbReference type="Proteomes" id="UP000563151">
    <property type="component" value="Unassembled WGS sequence"/>
</dbReference>
<dbReference type="InterPro" id="IPR009061">
    <property type="entry name" value="DNA-bd_dom_put_sf"/>
</dbReference>
<evidence type="ECO:0000256" key="2">
    <source>
        <dbReference type="ARBA" id="ARBA00023015"/>
    </source>
</evidence>
<dbReference type="EMBL" id="JAAZWO010000008">
    <property type="protein sequence ID" value="MBC2397894.1"/>
    <property type="molecule type" value="Genomic_DNA"/>
</dbReference>
<dbReference type="GO" id="GO:0003700">
    <property type="term" value="F:DNA-binding transcription factor activity"/>
    <property type="evidence" value="ECO:0007669"/>
    <property type="project" value="InterPro"/>
</dbReference>
<name>A0A923EA33_CLOTT</name>
<dbReference type="InterPro" id="IPR029442">
    <property type="entry name" value="GyrI-like"/>
</dbReference>
<feature type="domain" description="HTH merR-type" evidence="6">
    <location>
        <begin position="4"/>
        <end position="74"/>
    </location>
</feature>
<dbReference type="CDD" id="cd01107">
    <property type="entry name" value="HTH_BmrR"/>
    <property type="match status" value="1"/>
</dbReference>
<organism evidence="7 8">
    <name type="scientific">Clostridium tetanomorphum</name>
    <dbReference type="NCBI Taxonomy" id="1553"/>
    <lineage>
        <taxon>Bacteria</taxon>
        <taxon>Bacillati</taxon>
        <taxon>Bacillota</taxon>
        <taxon>Clostridia</taxon>
        <taxon>Eubacteriales</taxon>
        <taxon>Clostridiaceae</taxon>
        <taxon>Clostridium</taxon>
    </lineage>
</organism>
<reference evidence="7 8" key="1">
    <citation type="submission" date="2020-04" db="EMBL/GenBank/DDBJ databases">
        <title>Genomic insights into acetone-butanol-ethanol (ABE) fermentation by sequencing solventogenic clostridia strains.</title>
        <authorList>
            <person name="Brown S."/>
        </authorList>
    </citation>
    <scope>NUCLEOTIDE SEQUENCE [LARGE SCALE GENOMIC DNA]</scope>
    <source>
        <strain evidence="7 8">DJ011</strain>
    </source>
</reference>
<evidence type="ECO:0000256" key="5">
    <source>
        <dbReference type="SAM" id="Coils"/>
    </source>
</evidence>
<dbReference type="InterPro" id="IPR000551">
    <property type="entry name" value="MerR-type_HTH_dom"/>
</dbReference>
<dbReference type="SMART" id="SM00422">
    <property type="entry name" value="HTH_MERR"/>
    <property type="match status" value="1"/>
</dbReference>
<keyword evidence="1" id="KW-0678">Repressor</keyword>
<keyword evidence="2" id="KW-0805">Transcription regulation</keyword>
<dbReference type="Gene3D" id="3.20.80.10">
    <property type="entry name" value="Regulatory factor, effector binding domain"/>
    <property type="match status" value="1"/>
</dbReference>
<evidence type="ECO:0000313" key="8">
    <source>
        <dbReference type="Proteomes" id="UP000563151"/>
    </source>
</evidence>
<dbReference type="InterPro" id="IPR011256">
    <property type="entry name" value="Reg_factor_effector_dom_sf"/>
</dbReference>
<dbReference type="Pfam" id="PF13411">
    <property type="entry name" value="MerR_1"/>
    <property type="match status" value="1"/>
</dbReference>
<dbReference type="SUPFAM" id="SSF46955">
    <property type="entry name" value="Putative DNA-binding domain"/>
    <property type="match status" value="1"/>
</dbReference>
<dbReference type="Pfam" id="PF06445">
    <property type="entry name" value="GyrI-like"/>
    <property type="match status" value="1"/>
</dbReference>
<keyword evidence="5" id="KW-0175">Coiled coil</keyword>
<sequence length="273" mass="32622">MKNRFSIGEISKLYNIPVKTLRYYDEIGLFKANYVDENTRYRYYSTEQFEQLNMINYLKVLGIPLKEIKNHLETRSIDDFLELLKEQKRITENKINELKKIKKRFENRIEEIEDSKKINKLETVIIKTIKERKIIRLKERISSEPELEICLKKLEKKASIYFSIIIGKVGLTVSMNSINKTKFDEYNSIFLLIEEDGIDNDLLETIEEGEYACIYYRGNHSKSPKYYKIIIDYLNKNNYEIIGDSIERTIINEFISKDKKDYLTEIQIKVKRC</sequence>
<feature type="coiled-coil region" evidence="5">
    <location>
        <begin position="81"/>
        <end position="122"/>
    </location>
</feature>
<evidence type="ECO:0000256" key="1">
    <source>
        <dbReference type="ARBA" id="ARBA00022491"/>
    </source>
</evidence>
<dbReference type="GO" id="GO:0003677">
    <property type="term" value="F:DNA binding"/>
    <property type="evidence" value="ECO:0007669"/>
    <property type="project" value="UniProtKB-KW"/>
</dbReference>
<dbReference type="SUPFAM" id="SSF55136">
    <property type="entry name" value="Probable bacterial effector-binding domain"/>
    <property type="match status" value="1"/>
</dbReference>
<dbReference type="AlphaFoldDB" id="A0A923EA33"/>
<dbReference type="PANTHER" id="PTHR30204:SF69">
    <property type="entry name" value="MERR-FAMILY TRANSCRIPTIONAL REGULATOR"/>
    <property type="match status" value="1"/>
</dbReference>
<keyword evidence="4" id="KW-0804">Transcription</keyword>
<evidence type="ECO:0000259" key="6">
    <source>
        <dbReference type="PROSITE" id="PS50937"/>
    </source>
</evidence>
<dbReference type="SMART" id="SM00871">
    <property type="entry name" value="AraC_E_bind"/>
    <property type="match status" value="1"/>
</dbReference>
<gene>
    <name evidence="7" type="ORF">HGG79_08915</name>
</gene>
<evidence type="ECO:0000313" key="7">
    <source>
        <dbReference type="EMBL" id="MBC2397894.1"/>
    </source>
</evidence>
<keyword evidence="3" id="KW-0238">DNA-binding</keyword>
<dbReference type="Gene3D" id="1.10.1660.10">
    <property type="match status" value="1"/>
</dbReference>
<protein>
    <submittedName>
        <fullName evidence="7">MerR family transcriptional regulator</fullName>
    </submittedName>
</protein>
<keyword evidence="8" id="KW-1185">Reference proteome</keyword>
<evidence type="ECO:0000256" key="3">
    <source>
        <dbReference type="ARBA" id="ARBA00023125"/>
    </source>
</evidence>